<dbReference type="NCBIfam" id="NF001611">
    <property type="entry name" value="PRK00400.1-3"/>
    <property type="match status" value="1"/>
</dbReference>
<dbReference type="eggNOG" id="COG0139">
    <property type="taxonomic scope" value="Bacteria"/>
</dbReference>
<dbReference type="SUPFAM" id="SSF141734">
    <property type="entry name" value="HisI-like"/>
    <property type="match status" value="1"/>
</dbReference>
<protein>
    <recommendedName>
        <fullName evidence="15">Histidine biosynthesis bifunctional protein HisIE</fullName>
    </recommendedName>
    <domain>
        <recommendedName>
            <fullName evidence="15">Phosphoribosyl-AMP cyclohydrolase</fullName>
            <shortName evidence="15">PRA-CH</shortName>
            <ecNumber evidence="15">3.5.4.19</ecNumber>
        </recommendedName>
    </domain>
    <domain>
        <recommendedName>
            <fullName evidence="15">Phosphoribosyl-ATP pyrophosphatase</fullName>
            <shortName evidence="15">PRA-PH</shortName>
            <ecNumber evidence="15">3.6.1.31</ecNumber>
        </recommendedName>
    </domain>
</protein>
<evidence type="ECO:0000256" key="12">
    <source>
        <dbReference type="ARBA" id="ARBA00022840"/>
    </source>
</evidence>
<evidence type="ECO:0000256" key="4">
    <source>
        <dbReference type="ARBA" id="ARBA00005169"/>
    </source>
</evidence>
<keyword evidence="10 15" id="KW-0547">Nucleotide-binding</keyword>
<name>A9WEK7_CHLAA</name>
<comment type="pathway">
    <text evidence="4 15">Amino-acid biosynthesis; L-histidine biosynthesis; L-histidine from 5-phospho-alpha-D-ribose 1-diphosphate: step 3/9.</text>
</comment>
<evidence type="ECO:0000256" key="8">
    <source>
        <dbReference type="ARBA" id="ARBA00022490"/>
    </source>
</evidence>
<dbReference type="InterPro" id="IPR038019">
    <property type="entry name" value="PRib_AMP_CycHydrolase_sf"/>
</dbReference>
<dbReference type="FunFam" id="3.10.20.810:FF:000001">
    <property type="entry name" value="Histidine biosynthesis bifunctional protein HisIE"/>
    <property type="match status" value="1"/>
</dbReference>
<dbReference type="PANTHER" id="PTHR42945:SF9">
    <property type="entry name" value="HISTIDINE BIOSYNTHESIS BIFUNCTIONAL PROTEIN HISIE"/>
    <property type="match status" value="1"/>
</dbReference>
<dbReference type="CDD" id="cd11534">
    <property type="entry name" value="NTP-PPase_HisIE_like"/>
    <property type="match status" value="1"/>
</dbReference>
<keyword evidence="8 15" id="KW-0963">Cytoplasm</keyword>
<comment type="similarity">
    <text evidence="6 15">In the C-terminal section; belongs to the PRA-PH family.</text>
</comment>
<feature type="domain" description="Phosphoribosyl-AMP cyclohydrolase" evidence="16">
    <location>
        <begin position="24"/>
        <end position="97"/>
    </location>
</feature>
<keyword evidence="13 15" id="KW-0368">Histidine biosynthesis</keyword>
<gene>
    <name evidence="15" type="primary">hisI</name>
    <name evidence="15" type="synonym">hisIE</name>
    <name evidence="17" type="ordered locus">Caur_2057</name>
</gene>
<dbReference type="EC" id="3.5.4.19" evidence="15"/>
<dbReference type="GO" id="GO:0005524">
    <property type="term" value="F:ATP binding"/>
    <property type="evidence" value="ECO:0007669"/>
    <property type="project" value="UniProtKB-KW"/>
</dbReference>
<dbReference type="eggNOG" id="COG0140">
    <property type="taxonomic scope" value="Bacteria"/>
</dbReference>
<comment type="catalytic activity">
    <reaction evidence="2 15">
        <text>1-(5-phospho-beta-D-ribosyl)-ATP + H2O = 1-(5-phospho-beta-D-ribosyl)-5'-AMP + diphosphate + H(+)</text>
        <dbReference type="Rhea" id="RHEA:22828"/>
        <dbReference type="ChEBI" id="CHEBI:15377"/>
        <dbReference type="ChEBI" id="CHEBI:15378"/>
        <dbReference type="ChEBI" id="CHEBI:33019"/>
        <dbReference type="ChEBI" id="CHEBI:59457"/>
        <dbReference type="ChEBI" id="CHEBI:73183"/>
        <dbReference type="EC" id="3.6.1.31"/>
    </reaction>
</comment>
<dbReference type="RefSeq" id="WP_012257923.1">
    <property type="nucleotide sequence ID" value="NC_010175.1"/>
</dbReference>
<dbReference type="EC" id="3.6.1.31" evidence="15"/>
<dbReference type="Pfam" id="PF01503">
    <property type="entry name" value="PRA-PH"/>
    <property type="match status" value="1"/>
</dbReference>
<dbReference type="InterPro" id="IPR008179">
    <property type="entry name" value="HisE"/>
</dbReference>
<reference evidence="18" key="1">
    <citation type="journal article" date="2011" name="BMC Genomics">
        <title>Complete genome sequence of the filamentous anoxygenic phototrophic bacterium Chloroflexus aurantiacus.</title>
        <authorList>
            <person name="Tang K.H."/>
            <person name="Barry K."/>
            <person name="Chertkov O."/>
            <person name="Dalin E."/>
            <person name="Han C.S."/>
            <person name="Hauser L.J."/>
            <person name="Honchak B.M."/>
            <person name="Karbach L.E."/>
            <person name="Land M.L."/>
            <person name="Lapidus A."/>
            <person name="Larimer F.W."/>
            <person name="Mikhailova N."/>
            <person name="Pitluck S."/>
            <person name="Pierson B.K."/>
            <person name="Blankenship R.E."/>
        </authorList>
    </citation>
    <scope>NUCLEOTIDE SEQUENCE [LARGE SCALE GENOMIC DNA]</scope>
    <source>
        <strain evidence="18">ATCC 29366 / DSM 635 / J-10-fl</strain>
    </source>
</reference>
<dbReference type="GO" id="GO:0004636">
    <property type="term" value="F:phosphoribosyl-ATP diphosphatase activity"/>
    <property type="evidence" value="ECO:0007669"/>
    <property type="project" value="UniProtKB-UniRule"/>
</dbReference>
<evidence type="ECO:0000256" key="14">
    <source>
        <dbReference type="ARBA" id="ARBA00023268"/>
    </source>
</evidence>
<evidence type="ECO:0000256" key="11">
    <source>
        <dbReference type="ARBA" id="ARBA00022801"/>
    </source>
</evidence>
<dbReference type="PANTHER" id="PTHR42945">
    <property type="entry name" value="HISTIDINE BIOSYNTHESIS BIFUNCTIONAL PROTEIN"/>
    <property type="match status" value="1"/>
</dbReference>
<keyword evidence="18" id="KW-1185">Reference proteome</keyword>
<organism evidence="17 18">
    <name type="scientific">Chloroflexus aurantiacus (strain ATCC 29366 / DSM 635 / J-10-fl)</name>
    <dbReference type="NCBI Taxonomy" id="324602"/>
    <lineage>
        <taxon>Bacteria</taxon>
        <taxon>Bacillati</taxon>
        <taxon>Chloroflexota</taxon>
        <taxon>Chloroflexia</taxon>
        <taxon>Chloroflexales</taxon>
        <taxon>Chloroflexineae</taxon>
        <taxon>Chloroflexaceae</taxon>
        <taxon>Chloroflexus</taxon>
    </lineage>
</organism>
<evidence type="ECO:0000256" key="10">
    <source>
        <dbReference type="ARBA" id="ARBA00022741"/>
    </source>
</evidence>
<keyword evidence="12 15" id="KW-0067">ATP-binding</keyword>
<dbReference type="SUPFAM" id="SSF101386">
    <property type="entry name" value="all-alpha NTP pyrophosphatases"/>
    <property type="match status" value="1"/>
</dbReference>
<keyword evidence="14 15" id="KW-0511">Multifunctional enzyme</keyword>
<comment type="subcellular location">
    <subcellularLocation>
        <location evidence="3 15">Cytoplasm</location>
    </subcellularLocation>
</comment>
<keyword evidence="9 15" id="KW-0028">Amino-acid biosynthesis</keyword>
<keyword evidence="11 15" id="KW-0378">Hydrolase</keyword>
<evidence type="ECO:0000256" key="7">
    <source>
        <dbReference type="ARBA" id="ARBA00008299"/>
    </source>
</evidence>
<evidence type="ECO:0000256" key="1">
    <source>
        <dbReference type="ARBA" id="ARBA00000024"/>
    </source>
</evidence>
<dbReference type="GO" id="GO:0005737">
    <property type="term" value="C:cytoplasm"/>
    <property type="evidence" value="ECO:0007669"/>
    <property type="project" value="UniProtKB-SubCell"/>
</dbReference>
<accession>A9WEK7</accession>
<dbReference type="InterPro" id="IPR002496">
    <property type="entry name" value="PRib_AMP_CycHydrolase_dom"/>
</dbReference>
<comment type="pathway">
    <text evidence="5 15">Amino-acid biosynthesis; L-histidine biosynthesis; L-histidine from 5-phospho-alpha-D-ribose 1-diphosphate: step 2/9.</text>
</comment>
<dbReference type="Gene3D" id="1.10.287.1080">
    <property type="entry name" value="MazG-like"/>
    <property type="match status" value="1"/>
</dbReference>
<evidence type="ECO:0000313" key="18">
    <source>
        <dbReference type="Proteomes" id="UP000002008"/>
    </source>
</evidence>
<proteinExistence type="inferred from homology"/>
<dbReference type="Proteomes" id="UP000002008">
    <property type="component" value="Chromosome"/>
</dbReference>
<dbReference type="AlphaFoldDB" id="A9WEK7"/>
<dbReference type="STRING" id="324602.Caur_2057"/>
<evidence type="ECO:0000256" key="3">
    <source>
        <dbReference type="ARBA" id="ARBA00004496"/>
    </source>
</evidence>
<evidence type="ECO:0000256" key="13">
    <source>
        <dbReference type="ARBA" id="ARBA00023102"/>
    </source>
</evidence>
<feature type="region of interest" description="Phosphoribosyl-ATP pyrophosphohydrolase" evidence="15">
    <location>
        <begin position="115"/>
        <end position="205"/>
    </location>
</feature>
<sequence>MVSISDTELLPAIVQHARSGEVLMLGYMNKEALTATLTSGFVTFYSRSRQRLWRKGETSGNTLRLVEIRQDCDGDALLVLAEPAGPTCHTGRPGCFFRDLDETEVSGPVPPVAILARLADRIQARRDSTPGESYTAKLLHGGVDRIGKKIGEEAAEVIIAAKNGNPAEIAYELADLIYHSLVLLEQQGMTAEAVWAELARRYSSS</sequence>
<dbReference type="Gene3D" id="3.10.20.810">
    <property type="entry name" value="Phosphoribosyl-AMP cyclohydrolase"/>
    <property type="match status" value="1"/>
</dbReference>
<dbReference type="HAMAP" id="MF_01019">
    <property type="entry name" value="HisIE"/>
    <property type="match status" value="1"/>
</dbReference>
<dbReference type="InterPro" id="IPR023019">
    <property type="entry name" value="His_synth_HisIE"/>
</dbReference>
<evidence type="ECO:0000256" key="15">
    <source>
        <dbReference type="HAMAP-Rule" id="MF_01019"/>
    </source>
</evidence>
<evidence type="ECO:0000256" key="2">
    <source>
        <dbReference type="ARBA" id="ARBA00001460"/>
    </source>
</evidence>
<dbReference type="UniPathway" id="UPA00031">
    <property type="reaction ID" value="UER00007"/>
</dbReference>
<evidence type="ECO:0000256" key="9">
    <source>
        <dbReference type="ARBA" id="ARBA00022605"/>
    </source>
</evidence>
<dbReference type="NCBIfam" id="NF000768">
    <property type="entry name" value="PRK00051.1"/>
    <property type="match status" value="1"/>
</dbReference>
<dbReference type="HOGENOM" id="CLU_048577_3_2_0"/>
<feature type="region of interest" description="Phosphoribosyl-AMP cyclohydrolase" evidence="15">
    <location>
        <begin position="1"/>
        <end position="114"/>
    </location>
</feature>
<evidence type="ECO:0000256" key="6">
    <source>
        <dbReference type="ARBA" id="ARBA00007731"/>
    </source>
</evidence>
<dbReference type="GO" id="GO:0004635">
    <property type="term" value="F:phosphoribosyl-AMP cyclohydrolase activity"/>
    <property type="evidence" value="ECO:0007669"/>
    <property type="project" value="UniProtKB-UniRule"/>
</dbReference>
<dbReference type="EMBL" id="CP000909">
    <property type="protein sequence ID" value="ABY35269.1"/>
    <property type="molecule type" value="Genomic_DNA"/>
</dbReference>
<dbReference type="EnsemblBacteria" id="ABY35269">
    <property type="protein sequence ID" value="ABY35269"/>
    <property type="gene ID" value="Caur_2057"/>
</dbReference>
<dbReference type="InParanoid" id="A9WEK7"/>
<dbReference type="PATRIC" id="fig|324602.8.peg.2335"/>
<dbReference type="HAMAP" id="MF_01020">
    <property type="entry name" value="HisE"/>
    <property type="match status" value="1"/>
</dbReference>
<comment type="catalytic activity">
    <reaction evidence="1 15">
        <text>1-(5-phospho-beta-D-ribosyl)-5'-AMP + H2O = 1-(5-phospho-beta-D-ribosyl)-5-[(5-phospho-beta-D-ribosylamino)methylideneamino]imidazole-4-carboxamide</text>
        <dbReference type="Rhea" id="RHEA:20049"/>
        <dbReference type="ChEBI" id="CHEBI:15377"/>
        <dbReference type="ChEBI" id="CHEBI:58435"/>
        <dbReference type="ChEBI" id="CHEBI:59457"/>
        <dbReference type="EC" id="3.5.4.19"/>
    </reaction>
</comment>
<dbReference type="KEGG" id="cau:Caur_2057"/>
<dbReference type="Pfam" id="PF01502">
    <property type="entry name" value="PRA-CH"/>
    <property type="match status" value="1"/>
</dbReference>
<comment type="similarity">
    <text evidence="7 15">In the N-terminal section; belongs to the PRA-CH family.</text>
</comment>
<evidence type="ECO:0000256" key="5">
    <source>
        <dbReference type="ARBA" id="ARBA00005204"/>
    </source>
</evidence>
<dbReference type="InterPro" id="IPR021130">
    <property type="entry name" value="PRib-ATP_PPHydrolase-like"/>
</dbReference>
<dbReference type="FunCoup" id="A9WEK7">
    <property type="interactions" value="172"/>
</dbReference>
<evidence type="ECO:0000313" key="17">
    <source>
        <dbReference type="EMBL" id="ABY35269.1"/>
    </source>
</evidence>
<dbReference type="NCBIfam" id="NF002747">
    <property type="entry name" value="PRK02759.1"/>
    <property type="match status" value="1"/>
</dbReference>
<evidence type="ECO:0000259" key="16">
    <source>
        <dbReference type="Pfam" id="PF01502"/>
    </source>
</evidence>
<dbReference type="NCBIfam" id="TIGR03188">
    <property type="entry name" value="histidine_hisI"/>
    <property type="match status" value="1"/>
</dbReference>
<dbReference type="GO" id="GO:0000105">
    <property type="term" value="P:L-histidine biosynthetic process"/>
    <property type="evidence" value="ECO:0007669"/>
    <property type="project" value="UniProtKB-UniRule"/>
</dbReference>